<dbReference type="RefSeq" id="WP_043143846.1">
    <property type="nucleotide sequence ID" value="NZ_JSUQ01000013.1"/>
</dbReference>
<organism evidence="1 2">
    <name type="scientific">Mameliella alba</name>
    <dbReference type="NCBI Taxonomy" id="561184"/>
    <lineage>
        <taxon>Bacteria</taxon>
        <taxon>Pseudomonadati</taxon>
        <taxon>Pseudomonadota</taxon>
        <taxon>Alphaproteobacteria</taxon>
        <taxon>Rhodobacterales</taxon>
        <taxon>Roseobacteraceae</taxon>
        <taxon>Mameliella</taxon>
    </lineage>
</organism>
<accession>A0A0B3RLA9</accession>
<keyword evidence="2" id="KW-1185">Reference proteome</keyword>
<gene>
    <name evidence="1" type="ORF">OA50_03427</name>
</gene>
<sequence>MARAGDSYGFRLPDDRSELSDNERFWLQVLRDLYGDKIQSPRLIDIQALKGTLWRDQPQS</sequence>
<proteinExistence type="predicted"/>
<evidence type="ECO:0000313" key="1">
    <source>
        <dbReference type="EMBL" id="KHQ52020.1"/>
    </source>
</evidence>
<dbReference type="Proteomes" id="UP000030960">
    <property type="component" value="Unassembled WGS sequence"/>
</dbReference>
<name>A0A0B3RLA9_9RHOB</name>
<comment type="caution">
    <text evidence="1">The sequence shown here is derived from an EMBL/GenBank/DDBJ whole genome shotgun (WGS) entry which is preliminary data.</text>
</comment>
<dbReference type="EMBL" id="JSUQ01000013">
    <property type="protein sequence ID" value="KHQ52020.1"/>
    <property type="molecule type" value="Genomic_DNA"/>
</dbReference>
<dbReference type="AlphaFoldDB" id="A0A0B3RLA9"/>
<evidence type="ECO:0000313" key="2">
    <source>
        <dbReference type="Proteomes" id="UP000030960"/>
    </source>
</evidence>
<reference evidence="1 2" key="1">
    <citation type="submission" date="2014-10" db="EMBL/GenBank/DDBJ databases">
        <title>Genome sequence of Ponticoccus sp. strain UMTAT08 isolated from clonal culture of toxic dinoflagellate Alexandrium tamiyavanichii.</title>
        <authorList>
            <person name="Gan H.Y."/>
            <person name="Muhd D.-D."/>
            <person name="Mohd Noor M.E."/>
            <person name="Yeong Y.S."/>
            <person name="Usup G."/>
        </authorList>
    </citation>
    <scope>NUCLEOTIDE SEQUENCE [LARGE SCALE GENOMIC DNA]</scope>
    <source>
        <strain evidence="1 2">UMTAT08</strain>
    </source>
</reference>
<protein>
    <submittedName>
        <fullName evidence="1">Uncharacterized protein</fullName>
    </submittedName>
</protein>